<evidence type="ECO:0000256" key="3">
    <source>
        <dbReference type="ARBA" id="ARBA00022630"/>
    </source>
</evidence>
<evidence type="ECO:0000259" key="9">
    <source>
        <dbReference type="PROSITE" id="PS51645"/>
    </source>
</evidence>
<gene>
    <name evidence="10" type="ORF">GGP71_003023</name>
</gene>
<dbReference type="InterPro" id="IPR036155">
    <property type="entry name" value="Crypto/Photolyase_N_sf"/>
</dbReference>
<dbReference type="InterPro" id="IPR002081">
    <property type="entry name" value="Cryptochrome/DNA_photolyase_1"/>
</dbReference>
<protein>
    <recommendedName>
        <fullName evidence="2 8">Cryptochrome DASH</fullName>
    </recommendedName>
</protein>
<organism evidence="10 11">
    <name type="scientific">Salinibacter ruber</name>
    <dbReference type="NCBI Taxonomy" id="146919"/>
    <lineage>
        <taxon>Bacteria</taxon>
        <taxon>Pseudomonadati</taxon>
        <taxon>Rhodothermota</taxon>
        <taxon>Rhodothermia</taxon>
        <taxon>Rhodothermales</taxon>
        <taxon>Salinibacteraceae</taxon>
        <taxon>Salinibacter</taxon>
    </lineage>
</organism>
<evidence type="ECO:0000256" key="7">
    <source>
        <dbReference type="PIRSR" id="PIRSR602081-2"/>
    </source>
</evidence>
<comment type="cofactor">
    <cofactor evidence="8">
        <name>(6R)-5,10-methylene-5,6,7,8-tetrahydrofolate</name>
        <dbReference type="ChEBI" id="CHEBI:15636"/>
    </cofactor>
    <text evidence="8">Binds 1 5,10-methenyltetrahydrofolate (MTHF) per subunit.</text>
</comment>
<dbReference type="GO" id="GO:0003904">
    <property type="term" value="F:deoxyribodipyrimidine photo-lyase activity"/>
    <property type="evidence" value="ECO:0007669"/>
    <property type="project" value="TreeGrafter"/>
</dbReference>
<feature type="site" description="Electron transfer via tryptophanyl radical" evidence="7">
    <location>
        <position position="320"/>
    </location>
</feature>
<dbReference type="Proteomes" id="UP001155027">
    <property type="component" value="Unassembled WGS sequence"/>
</dbReference>
<keyword evidence="4 6" id="KW-0274">FAD</keyword>
<comment type="similarity">
    <text evidence="1 8">Belongs to the DNA photolyase class-1 family.</text>
</comment>
<dbReference type="Pfam" id="PF00875">
    <property type="entry name" value="DNA_photolyase"/>
    <property type="match status" value="1"/>
</dbReference>
<feature type="site" description="Electron transfer via tryptophanyl radical" evidence="7">
    <location>
        <position position="373"/>
    </location>
</feature>
<keyword evidence="10" id="KW-0456">Lyase</keyword>
<dbReference type="InterPro" id="IPR014729">
    <property type="entry name" value="Rossmann-like_a/b/a_fold"/>
</dbReference>
<comment type="cofactor">
    <cofactor evidence="6 8">
        <name>FAD</name>
        <dbReference type="ChEBI" id="CHEBI:57692"/>
    </cofactor>
    <text evidence="6 8">Binds 1 FAD per subunit.</text>
</comment>
<dbReference type="InterPro" id="IPR005101">
    <property type="entry name" value="Cryptochr/Photolyase_FAD-bd"/>
</dbReference>
<dbReference type="PROSITE" id="PS51645">
    <property type="entry name" value="PHR_CRY_ALPHA_BETA"/>
    <property type="match status" value="1"/>
</dbReference>
<evidence type="ECO:0000313" key="10">
    <source>
        <dbReference type="EMBL" id="MCS3679080.1"/>
    </source>
</evidence>
<dbReference type="Gene3D" id="1.25.40.80">
    <property type="match status" value="1"/>
</dbReference>
<dbReference type="GO" id="GO:0003677">
    <property type="term" value="F:DNA binding"/>
    <property type="evidence" value="ECO:0007669"/>
    <property type="project" value="TreeGrafter"/>
</dbReference>
<dbReference type="RefSeq" id="WP_259080964.1">
    <property type="nucleotide sequence ID" value="NZ_JANUAF010000002.1"/>
</dbReference>
<proteinExistence type="inferred from homology"/>
<evidence type="ECO:0000256" key="8">
    <source>
        <dbReference type="RuleBase" id="RU367151"/>
    </source>
</evidence>
<dbReference type="PRINTS" id="PR00147">
    <property type="entry name" value="DNAPHOTLYASE"/>
</dbReference>
<feature type="binding site" evidence="6">
    <location>
        <begin position="249"/>
        <end position="253"/>
    </location>
    <ligand>
        <name>FAD</name>
        <dbReference type="ChEBI" id="CHEBI:57692"/>
    </ligand>
</feature>
<name>A0A9X2TD44_9BACT</name>
<dbReference type="SUPFAM" id="SSF52425">
    <property type="entry name" value="Cryptochrome/photolyase, N-terminal domain"/>
    <property type="match status" value="1"/>
</dbReference>
<evidence type="ECO:0000256" key="6">
    <source>
        <dbReference type="PIRSR" id="PIRSR602081-1"/>
    </source>
</evidence>
<feature type="domain" description="Photolyase/cryptochrome alpha/beta" evidence="9">
    <location>
        <begin position="3"/>
        <end position="137"/>
    </location>
</feature>
<comment type="function">
    <text evidence="8">May have a photoreceptor function.</text>
</comment>
<reference evidence="10" key="1">
    <citation type="submission" date="2022-08" db="EMBL/GenBank/DDBJ databases">
        <title>Genomic Encyclopedia of Type Strains, Phase V (KMG-V): Genome sequencing to study the core and pangenomes of soil and plant-associated prokaryotes.</title>
        <authorList>
            <person name="Whitman W."/>
        </authorList>
    </citation>
    <scope>NUCLEOTIDE SEQUENCE</scope>
    <source>
        <strain evidence="10">0</strain>
    </source>
</reference>
<dbReference type="InterPro" id="IPR006050">
    <property type="entry name" value="DNA_photolyase_N"/>
</dbReference>
<dbReference type="GO" id="GO:0071949">
    <property type="term" value="F:FAD binding"/>
    <property type="evidence" value="ECO:0007669"/>
    <property type="project" value="TreeGrafter"/>
</dbReference>
<dbReference type="InterPro" id="IPR014133">
    <property type="entry name" value="Cry_DASH"/>
</dbReference>
<dbReference type="GO" id="GO:0000719">
    <property type="term" value="P:photoreactive repair"/>
    <property type="evidence" value="ECO:0007669"/>
    <property type="project" value="TreeGrafter"/>
</dbReference>
<evidence type="ECO:0000256" key="4">
    <source>
        <dbReference type="ARBA" id="ARBA00022827"/>
    </source>
</evidence>
<dbReference type="InterPro" id="IPR036134">
    <property type="entry name" value="Crypto/Photolyase_FAD-like_sf"/>
</dbReference>
<evidence type="ECO:0000256" key="2">
    <source>
        <dbReference type="ARBA" id="ARBA00017881"/>
    </source>
</evidence>
<dbReference type="EMBL" id="JANUAU010000011">
    <property type="protein sequence ID" value="MCS3679080.1"/>
    <property type="molecule type" value="Genomic_DNA"/>
</dbReference>
<keyword evidence="5 8" id="KW-0157">Chromophore</keyword>
<feature type="site" description="Electron transfer via tryptophanyl radical" evidence="7">
    <location>
        <position position="396"/>
    </location>
</feature>
<accession>A0A9X2TD44</accession>
<dbReference type="PANTHER" id="PTHR11455:SF22">
    <property type="entry name" value="CRYPTOCHROME DASH"/>
    <property type="match status" value="1"/>
</dbReference>
<feature type="binding site" evidence="6">
    <location>
        <position position="236"/>
    </location>
    <ligand>
        <name>FAD</name>
        <dbReference type="ChEBI" id="CHEBI:57692"/>
    </ligand>
</feature>
<dbReference type="AlphaFoldDB" id="A0A9X2TD44"/>
<dbReference type="Gene3D" id="3.40.50.620">
    <property type="entry name" value="HUPs"/>
    <property type="match status" value="1"/>
</dbReference>
<dbReference type="Gene3D" id="1.10.579.10">
    <property type="entry name" value="DNA Cyclobutane Dipyrimidine Photolyase, subunit A, domain 3"/>
    <property type="match status" value="1"/>
</dbReference>
<dbReference type="SUPFAM" id="SSF48173">
    <property type="entry name" value="Cryptochrome/photolyase FAD-binding domain"/>
    <property type="match status" value="1"/>
</dbReference>
<dbReference type="Pfam" id="PF03441">
    <property type="entry name" value="FAD_binding_7"/>
    <property type="match status" value="1"/>
</dbReference>
<evidence type="ECO:0000256" key="5">
    <source>
        <dbReference type="ARBA" id="ARBA00022991"/>
    </source>
</evidence>
<feature type="binding site" evidence="6">
    <location>
        <begin position="386"/>
        <end position="388"/>
    </location>
    <ligand>
        <name>FAD</name>
        <dbReference type="ChEBI" id="CHEBI:57692"/>
    </ligand>
</feature>
<dbReference type="NCBIfam" id="TIGR02765">
    <property type="entry name" value="crypto_DASH"/>
    <property type="match status" value="1"/>
</dbReference>
<evidence type="ECO:0000256" key="1">
    <source>
        <dbReference type="ARBA" id="ARBA00005862"/>
    </source>
</evidence>
<keyword evidence="3 6" id="KW-0285">Flavoprotein</keyword>
<feature type="binding site" evidence="6">
    <location>
        <begin position="289"/>
        <end position="296"/>
    </location>
    <ligand>
        <name>FAD</name>
        <dbReference type="ChEBI" id="CHEBI:57692"/>
    </ligand>
</feature>
<dbReference type="PANTHER" id="PTHR11455">
    <property type="entry name" value="CRYPTOCHROME"/>
    <property type="match status" value="1"/>
</dbReference>
<evidence type="ECO:0000313" key="11">
    <source>
        <dbReference type="Proteomes" id="UP001155027"/>
    </source>
</evidence>
<sequence length="483" mass="56082">MLSTALVWIRNDLRVRDHAPLRYAADHYDQVIPVYCFDPRHFGTTMFDLPKMSSIRARFLRESVQDLRDSVQDLGADLVVRRGRPEDILPELVRQTGANEVLQFQEIGGEEEDVETAVEDALRDTGATPGFFWGKTLYHIDDVPFDGPDDIPKVYTNFRKAVEKKSTVRPTLDAPDSLLPLPEDLNPGSIPTLDELGFDDDGTVDERGVLPFRGGESRGHDRIDEYIWRGDFLKKYKATRNGLLGANYSAKFSAWLAHGCITPRQIHEEVERYEDQRVDNKSTYWMKFELIWRDFFSYVTWKAGERLFRPGGINGNDIDWRYYDKSFERWAAGTTGIPFVDANMRELNRTGYMSNRGRQNVASMLSQSLKLDWRMGAAYFESRLVDYDVASNWGNWAYNSRVGNDPRARYFNIVKQAKRYDENGEYVRYWLPELTDVPDKYVHEPHRMSHEQQKKYGCVLGADYPKPVVDLDKTYQRIRNERG</sequence>
<comment type="caution">
    <text evidence="10">The sequence shown here is derived from an EMBL/GenBank/DDBJ whole genome shotgun (WGS) entry which is preliminary data.</text>
</comment>